<keyword evidence="3" id="KW-1185">Reference proteome</keyword>
<evidence type="ECO:0000313" key="3">
    <source>
        <dbReference type="Proteomes" id="UP001500908"/>
    </source>
</evidence>
<accession>A0ABP7GCL0</accession>
<sequence>MSALRGLRSSARLELRLQKRYGFGYAALFSAVLWLAILLPIPADYRDVAAPLVLFGDLIVVAFFFIAGSVFFEKGERTLFALVVTPLRFRDYLLAKLLSLTLLSVVLSLIIIVGAHGLDFAAVPMLTGVVVTTVLMLLVSFVTAVPYPSITDWILPVSFLLAVLSLPLLHYSGLWQHWLLYLIPTQGALILFGAAFDQLTPTAWEVGYAVGYQLLWIAALALLAKRAFDRYIVAGEGQ</sequence>
<evidence type="ECO:0000313" key="2">
    <source>
        <dbReference type="EMBL" id="GAA3760876.1"/>
    </source>
</evidence>
<dbReference type="Pfam" id="PF24686">
    <property type="entry name" value="FLQE3_permease"/>
    <property type="match status" value="1"/>
</dbReference>
<feature type="transmembrane region" description="Helical" evidence="1">
    <location>
        <begin position="121"/>
        <end position="141"/>
    </location>
</feature>
<dbReference type="RefSeq" id="WP_344975633.1">
    <property type="nucleotide sequence ID" value="NZ_BAABDD010000031.1"/>
</dbReference>
<proteinExistence type="predicted"/>
<comment type="caution">
    <text evidence="2">The sequence shown here is derived from an EMBL/GenBank/DDBJ whole genome shotgun (WGS) entry which is preliminary data.</text>
</comment>
<protein>
    <submittedName>
        <fullName evidence="2">Multidrug ABC transporter permease</fullName>
    </submittedName>
</protein>
<keyword evidence="1" id="KW-1133">Transmembrane helix</keyword>
<feature type="transmembrane region" description="Helical" evidence="1">
    <location>
        <begin position="93"/>
        <end position="115"/>
    </location>
</feature>
<feature type="transmembrane region" description="Helical" evidence="1">
    <location>
        <begin position="48"/>
        <end position="72"/>
    </location>
</feature>
<feature type="transmembrane region" description="Helical" evidence="1">
    <location>
        <begin position="203"/>
        <end position="224"/>
    </location>
</feature>
<feature type="transmembrane region" description="Helical" evidence="1">
    <location>
        <begin position="153"/>
        <end position="172"/>
    </location>
</feature>
<dbReference type="EMBL" id="BAABDD010000031">
    <property type="protein sequence ID" value="GAA3760876.1"/>
    <property type="molecule type" value="Genomic_DNA"/>
</dbReference>
<keyword evidence="1" id="KW-0812">Transmembrane</keyword>
<reference evidence="3" key="1">
    <citation type="journal article" date="2019" name="Int. J. Syst. Evol. Microbiol.">
        <title>The Global Catalogue of Microorganisms (GCM) 10K type strain sequencing project: providing services to taxonomists for standard genome sequencing and annotation.</title>
        <authorList>
            <consortium name="The Broad Institute Genomics Platform"/>
            <consortium name="The Broad Institute Genome Sequencing Center for Infectious Disease"/>
            <person name="Wu L."/>
            <person name="Ma J."/>
        </authorList>
    </citation>
    <scope>NUCLEOTIDE SEQUENCE [LARGE SCALE GENOMIC DNA]</scope>
    <source>
        <strain evidence="3">JCM 17137</strain>
    </source>
</reference>
<keyword evidence="1" id="KW-0472">Membrane</keyword>
<evidence type="ECO:0000256" key="1">
    <source>
        <dbReference type="SAM" id="Phobius"/>
    </source>
</evidence>
<dbReference type="Proteomes" id="UP001500908">
    <property type="component" value="Unassembled WGS sequence"/>
</dbReference>
<name>A0ABP7GCL0_9ACTN</name>
<gene>
    <name evidence="2" type="ORF">GCM10022402_43420</name>
</gene>
<organism evidence="2 3">
    <name type="scientific">Salinactinospora qingdaonensis</name>
    <dbReference type="NCBI Taxonomy" id="702744"/>
    <lineage>
        <taxon>Bacteria</taxon>
        <taxon>Bacillati</taxon>
        <taxon>Actinomycetota</taxon>
        <taxon>Actinomycetes</taxon>
        <taxon>Streptosporangiales</taxon>
        <taxon>Nocardiopsidaceae</taxon>
        <taxon>Salinactinospora</taxon>
    </lineage>
</organism>
<dbReference type="InterPro" id="IPR056926">
    <property type="entry name" value="FLQE3_permease"/>
</dbReference>
<feature type="transmembrane region" description="Helical" evidence="1">
    <location>
        <begin position="21"/>
        <end position="42"/>
    </location>
</feature>